<protein>
    <submittedName>
        <fullName evidence="3">Sec1-like protein</fullName>
    </submittedName>
</protein>
<dbReference type="PANTHER" id="PTHR11679">
    <property type="entry name" value="VESICLE PROTEIN SORTING-ASSOCIATED"/>
    <property type="match status" value="1"/>
</dbReference>
<evidence type="ECO:0000313" key="4">
    <source>
        <dbReference type="Proteomes" id="UP000799436"/>
    </source>
</evidence>
<accession>A0A6G1LGT8</accession>
<dbReference type="Gene3D" id="3.90.830.10">
    <property type="entry name" value="Syntaxin Binding Protein 1, Chain A, domain 2"/>
    <property type="match status" value="1"/>
</dbReference>
<feature type="region of interest" description="Disordered" evidence="2">
    <location>
        <begin position="284"/>
        <end position="307"/>
    </location>
</feature>
<keyword evidence="4" id="KW-1185">Reference proteome</keyword>
<comment type="similarity">
    <text evidence="1">Belongs to the STXBP/unc-18/SEC1 family.</text>
</comment>
<feature type="compositionally biased region" description="Low complexity" evidence="2">
    <location>
        <begin position="284"/>
        <end position="303"/>
    </location>
</feature>
<dbReference type="InterPro" id="IPR043127">
    <property type="entry name" value="Sec-1-like_dom3a"/>
</dbReference>
<evidence type="ECO:0000256" key="2">
    <source>
        <dbReference type="SAM" id="MobiDB-lite"/>
    </source>
</evidence>
<dbReference type="Gene3D" id="3.40.50.1910">
    <property type="match status" value="1"/>
</dbReference>
<name>A0A6G1LGT8_9PEZI</name>
<gene>
    <name evidence="3" type="ORF">EJ03DRAFT_325001</name>
</gene>
<dbReference type="AlphaFoldDB" id="A0A6G1LGT8"/>
<dbReference type="SUPFAM" id="SSF56815">
    <property type="entry name" value="Sec1/munc18-like (SM) proteins"/>
    <property type="match status" value="1"/>
</dbReference>
<organism evidence="3 4">
    <name type="scientific">Teratosphaeria nubilosa</name>
    <dbReference type="NCBI Taxonomy" id="161662"/>
    <lineage>
        <taxon>Eukaryota</taxon>
        <taxon>Fungi</taxon>
        <taxon>Dikarya</taxon>
        <taxon>Ascomycota</taxon>
        <taxon>Pezizomycotina</taxon>
        <taxon>Dothideomycetes</taxon>
        <taxon>Dothideomycetidae</taxon>
        <taxon>Mycosphaerellales</taxon>
        <taxon>Teratosphaeriaceae</taxon>
        <taxon>Teratosphaeria</taxon>
    </lineage>
</organism>
<evidence type="ECO:0000256" key="1">
    <source>
        <dbReference type="ARBA" id="ARBA00009884"/>
    </source>
</evidence>
<reference evidence="3" key="1">
    <citation type="journal article" date="2020" name="Stud. Mycol.">
        <title>101 Dothideomycetes genomes: a test case for predicting lifestyles and emergence of pathogens.</title>
        <authorList>
            <person name="Haridas S."/>
            <person name="Albert R."/>
            <person name="Binder M."/>
            <person name="Bloem J."/>
            <person name="Labutti K."/>
            <person name="Salamov A."/>
            <person name="Andreopoulos B."/>
            <person name="Baker S."/>
            <person name="Barry K."/>
            <person name="Bills G."/>
            <person name="Bluhm B."/>
            <person name="Cannon C."/>
            <person name="Castanera R."/>
            <person name="Culley D."/>
            <person name="Daum C."/>
            <person name="Ezra D."/>
            <person name="Gonzalez J."/>
            <person name="Henrissat B."/>
            <person name="Kuo A."/>
            <person name="Liang C."/>
            <person name="Lipzen A."/>
            <person name="Lutzoni F."/>
            <person name="Magnuson J."/>
            <person name="Mondo S."/>
            <person name="Nolan M."/>
            <person name="Ohm R."/>
            <person name="Pangilinan J."/>
            <person name="Park H.-J."/>
            <person name="Ramirez L."/>
            <person name="Alfaro M."/>
            <person name="Sun H."/>
            <person name="Tritt A."/>
            <person name="Yoshinaga Y."/>
            <person name="Zwiers L.-H."/>
            <person name="Turgeon B."/>
            <person name="Goodwin S."/>
            <person name="Spatafora J."/>
            <person name="Crous P."/>
            <person name="Grigoriev I."/>
        </authorList>
    </citation>
    <scope>NUCLEOTIDE SEQUENCE</scope>
    <source>
        <strain evidence="3">CBS 116005</strain>
    </source>
</reference>
<dbReference type="InterPro" id="IPR043154">
    <property type="entry name" value="Sec-1-like_dom1"/>
</dbReference>
<evidence type="ECO:0000313" key="3">
    <source>
        <dbReference type="EMBL" id="KAF2772161.1"/>
    </source>
</evidence>
<dbReference type="InterPro" id="IPR043155">
    <property type="entry name" value="VPS33_dom3b"/>
</dbReference>
<dbReference type="OrthoDB" id="10262287at2759"/>
<dbReference type="Gene3D" id="3.40.50.2060">
    <property type="match status" value="1"/>
</dbReference>
<sequence length="671" mass="73710">MAAHSAVKAIDTKEITDKARRDLLLLLEQVRGKKNLVIERAVAGTIGLFVKFSELQQYGVDKVFFLENHNLDSSQRNIIFLVRGENAKKVRTLAEQIRLVRSESKIDHDFNIIWVPRRTVVSNLILEEHGVLGEANITELQLHFIPLEQDLLSLELDDAFSELTLRKDPTAIFASAQALMKLQKQYGLFPRILGKGDNAKKLADLLVRMRNEDEVNATSDPNNTYLTSFGLTPSSLVENLIIIDREVDFPTTIATQLTYEGLLDEVFTISNNQTEVENSILGPASGAQQQQGQGGTAPASTGGTKRKIQLDGSDKMYQDIRNVNFATIGPLLNRNARRLASEQESIRSRDPKGTITELQDIAKRLPGISAEQASLKMHTSIAEEITKYTRSDFFRRVLEVEQNLLLGNDPSTMHENIEELIARGDTPLKTVLRLLCLESTLANGIRQRDLDAFKRQILQAYGYQHLLTLANLEKMGLLVSREAHRGFLNPIAGAAGQTATDWNAVRRSLQLWVDDVREADPEDIAYVFSGYAPLSIRLVQCVLQKSYLQGLANPPKNAPASGAPVGVTGSGWKGFEDSLAKIRGATVDVVQKGSVANASNARRTLRGSKEGPKTTIVFFLGGVTFAEVAALRFVSSQLEAISGRKIVIGTTGLVSGKRVVGAGVEGRGFGS</sequence>
<dbReference type="Gene3D" id="1.25.40.850">
    <property type="match status" value="1"/>
</dbReference>
<dbReference type="InterPro" id="IPR001619">
    <property type="entry name" value="Sec1-like"/>
</dbReference>
<proteinExistence type="inferred from homology"/>
<dbReference type="Pfam" id="PF00995">
    <property type="entry name" value="Sec1"/>
    <property type="match status" value="1"/>
</dbReference>
<dbReference type="GO" id="GO:0016192">
    <property type="term" value="P:vesicle-mediated transport"/>
    <property type="evidence" value="ECO:0007669"/>
    <property type="project" value="InterPro"/>
</dbReference>
<dbReference type="InterPro" id="IPR036045">
    <property type="entry name" value="Sec1-like_sf"/>
</dbReference>
<dbReference type="Proteomes" id="UP000799436">
    <property type="component" value="Unassembled WGS sequence"/>
</dbReference>
<dbReference type="InterPro" id="IPR027482">
    <property type="entry name" value="Sec1-like_dom2"/>
</dbReference>
<dbReference type="EMBL" id="ML995816">
    <property type="protein sequence ID" value="KAF2772161.1"/>
    <property type="molecule type" value="Genomic_DNA"/>
</dbReference>